<dbReference type="EMBL" id="CZBV01000006">
    <property type="protein sequence ID" value="CUQ88399.1"/>
    <property type="molecule type" value="Genomic_DNA"/>
</dbReference>
<evidence type="ECO:0000313" key="3">
    <source>
        <dbReference type="EMBL" id="CUQ88399.1"/>
    </source>
</evidence>
<organism evidence="3 4">
    <name type="scientific">Lachnospira eligens</name>
    <dbReference type="NCBI Taxonomy" id="39485"/>
    <lineage>
        <taxon>Bacteria</taxon>
        <taxon>Bacillati</taxon>
        <taxon>Bacillota</taxon>
        <taxon>Clostridia</taxon>
        <taxon>Lachnospirales</taxon>
        <taxon>Lachnospiraceae</taxon>
        <taxon>Lachnospira</taxon>
    </lineage>
</organism>
<feature type="transmembrane region" description="Helical" evidence="2">
    <location>
        <begin position="174"/>
        <end position="194"/>
    </location>
</feature>
<protein>
    <submittedName>
        <fullName evidence="3">Uncharacterized protein</fullName>
    </submittedName>
</protein>
<keyword evidence="2" id="KW-0812">Transmembrane</keyword>
<gene>
    <name evidence="3" type="ORF">ERS852492_02251</name>
</gene>
<dbReference type="AlphaFoldDB" id="A0A174ZU82"/>
<evidence type="ECO:0000256" key="2">
    <source>
        <dbReference type="SAM" id="Phobius"/>
    </source>
</evidence>
<keyword evidence="1" id="KW-0175">Coiled coil</keyword>
<feature type="transmembrane region" description="Helical" evidence="2">
    <location>
        <begin position="7"/>
        <end position="27"/>
    </location>
</feature>
<evidence type="ECO:0000313" key="4">
    <source>
        <dbReference type="Proteomes" id="UP000095780"/>
    </source>
</evidence>
<proteinExistence type="predicted"/>
<reference evidence="3 4" key="1">
    <citation type="submission" date="2015-09" db="EMBL/GenBank/DDBJ databases">
        <authorList>
            <consortium name="Pathogen Informatics"/>
        </authorList>
    </citation>
    <scope>NUCLEOTIDE SEQUENCE [LARGE SCALE GENOMIC DNA]</scope>
    <source>
        <strain evidence="3 4">2789STDY5834878</strain>
    </source>
</reference>
<feature type="transmembrane region" description="Helical" evidence="2">
    <location>
        <begin position="39"/>
        <end position="66"/>
    </location>
</feature>
<evidence type="ECO:0000256" key="1">
    <source>
        <dbReference type="SAM" id="Coils"/>
    </source>
</evidence>
<name>A0A174ZU82_9FIRM</name>
<feature type="coiled-coil region" evidence="1">
    <location>
        <begin position="244"/>
        <end position="271"/>
    </location>
</feature>
<sequence>MKKWEKYYISITGVIFIITCIISIIFLRNVSHLSEVTVVIIKMILCLILLLIEVAMVVYFSILGIITMKRGMHNIKKCDDELFTKIDQYKKCWGEDNNYYIKQIEIINLLYKKDGKVDELVKNKEIERLYARADFLFVQNSLYDNLTTCFSSLVISVIASFVCQMMQCKRVILMFVWMITILICFFGIVLSRYAKKGHDGSYRYYIDEYERKLLMDKIRDLENELIITDQDEQILETKQVVINKLIEIRQKKKLKKQKEKLETDIKQVGQLNLCMGDYTTYYIQKINIKGVSGCLVYDLEKGKENNYMGELNLINEDYSILYQILNRYDLISYYEREK</sequence>
<keyword evidence="2" id="KW-1133">Transmembrane helix</keyword>
<accession>A0A174ZU82</accession>
<dbReference type="Proteomes" id="UP000095780">
    <property type="component" value="Unassembled WGS sequence"/>
</dbReference>
<keyword evidence="2" id="KW-0472">Membrane</keyword>
<dbReference type="RefSeq" id="WP_055287792.1">
    <property type="nucleotide sequence ID" value="NZ_CABIXW010000006.1"/>
</dbReference>